<feature type="compositionally biased region" description="Low complexity" evidence="3">
    <location>
        <begin position="60"/>
        <end position="82"/>
    </location>
</feature>
<gene>
    <name evidence="5" type="ORF">RDB_LOCUS7856</name>
</gene>
<evidence type="ECO:0000256" key="3">
    <source>
        <dbReference type="SAM" id="MobiDB-lite"/>
    </source>
</evidence>
<dbReference type="InterPro" id="IPR001138">
    <property type="entry name" value="Zn2Cys6_DnaBD"/>
</dbReference>
<name>A0A8H3A6Y5_9AGAM</name>
<evidence type="ECO:0000313" key="5">
    <source>
        <dbReference type="EMBL" id="CAE6401201.1"/>
    </source>
</evidence>
<accession>A0A8H3A6Y5</accession>
<evidence type="ECO:0000256" key="1">
    <source>
        <dbReference type="ARBA" id="ARBA00004123"/>
    </source>
</evidence>
<dbReference type="SMART" id="SM00066">
    <property type="entry name" value="GAL4"/>
    <property type="match status" value="1"/>
</dbReference>
<dbReference type="GO" id="GO:0008270">
    <property type="term" value="F:zinc ion binding"/>
    <property type="evidence" value="ECO:0007669"/>
    <property type="project" value="InterPro"/>
</dbReference>
<dbReference type="PANTHER" id="PTHR37534">
    <property type="entry name" value="TRANSCRIPTIONAL ACTIVATOR PROTEIN UGA3"/>
    <property type="match status" value="1"/>
</dbReference>
<dbReference type="SUPFAM" id="SSF57701">
    <property type="entry name" value="Zn2/Cys6 DNA-binding domain"/>
    <property type="match status" value="1"/>
</dbReference>
<evidence type="ECO:0000313" key="6">
    <source>
        <dbReference type="Proteomes" id="UP000663841"/>
    </source>
</evidence>
<protein>
    <recommendedName>
        <fullName evidence="4">Zn(2)-C6 fungal-type domain-containing protein</fullName>
    </recommendedName>
</protein>
<dbReference type="Pfam" id="PF00172">
    <property type="entry name" value="Zn_clus"/>
    <property type="match status" value="1"/>
</dbReference>
<dbReference type="Pfam" id="PF11951">
    <property type="entry name" value="Fungal_trans_2"/>
    <property type="match status" value="1"/>
</dbReference>
<dbReference type="CDD" id="cd00067">
    <property type="entry name" value="GAL4"/>
    <property type="match status" value="1"/>
</dbReference>
<reference evidence="5" key="1">
    <citation type="submission" date="2021-01" db="EMBL/GenBank/DDBJ databases">
        <authorList>
            <person name="Kaushik A."/>
        </authorList>
    </citation>
    <scope>NUCLEOTIDE SEQUENCE</scope>
    <source>
        <strain evidence="5">AG3-T5</strain>
    </source>
</reference>
<dbReference type="EMBL" id="CAJMWW010000019">
    <property type="protein sequence ID" value="CAE6401201.1"/>
    <property type="molecule type" value="Genomic_DNA"/>
</dbReference>
<dbReference type="AlphaFoldDB" id="A0A8H3A6Y5"/>
<comment type="subcellular location">
    <subcellularLocation>
        <location evidence="1">Nucleus</location>
    </subcellularLocation>
</comment>
<dbReference type="Proteomes" id="UP000663841">
    <property type="component" value="Unassembled WGS sequence"/>
</dbReference>
<dbReference type="GO" id="GO:0005634">
    <property type="term" value="C:nucleus"/>
    <property type="evidence" value="ECO:0007669"/>
    <property type="project" value="UniProtKB-SubCell"/>
</dbReference>
<feature type="domain" description="Zn(2)-C6 fungal-type" evidence="4">
    <location>
        <begin position="15"/>
        <end position="43"/>
    </location>
</feature>
<dbReference type="InterPro" id="IPR036864">
    <property type="entry name" value="Zn2-C6_fun-type_DNA-bd_sf"/>
</dbReference>
<dbReference type="PROSITE" id="PS50048">
    <property type="entry name" value="ZN2_CY6_FUNGAL_2"/>
    <property type="match status" value="1"/>
</dbReference>
<dbReference type="InterPro" id="IPR021858">
    <property type="entry name" value="Fun_TF"/>
</dbReference>
<evidence type="ECO:0000259" key="4">
    <source>
        <dbReference type="PROSITE" id="PS50048"/>
    </source>
</evidence>
<dbReference type="PROSITE" id="PS00463">
    <property type="entry name" value="ZN2_CY6_FUNGAL_1"/>
    <property type="match status" value="1"/>
</dbReference>
<evidence type="ECO:0000256" key="2">
    <source>
        <dbReference type="ARBA" id="ARBA00023242"/>
    </source>
</evidence>
<sequence length="583" mass="66409">MDQRVRIPPGPTGTSCLTCKRRHKKCDRSKPICERCSKGGHICLGYEPNKSNGCTDEPISSNSASWNSSRTSPQQSSSLVSSAVPHINEHSMGKESLGSNDMPTVPDTYNTNTNAMRLPGSPYEPQQDLSGPLACYNADAATYDTLHPNRHGTQATEAELLPLDHVTTPVVQQSTLTSTSLFTYASEIPRGVSITPSDVRNIVDYVISHFDRLRSTIYFAPQVRRFENTYTVTVWRLSTCAFARGAMLIDAKIRDSIIERSDYGHSNNFIRWIEEIEQTIYEQLDRPLVPYELRERLIDNLQLFFSKSMIIDATTAYQLFHRLAFKFLQIVNLTSSLCWAGHDSTSVSIAHLLTSPFYQCVNYIFMDIVGATVYGLPQVLAYNTEVDLFHTRLHPAEWVNCLPGEFLVLLAKINIRRDCRVEDWRDIEQWLVSWEPRPNFDPKELDSWKLVAWRALQEIWRQTLLIYLYLTICGMPTNDARIQSSLRQVFQLIGVIKRENPPIANAHIFVPVLIAGICSRTEKQRRLVRERLGCVTETQFWLFRNPRIVSVLDHLWLGVGAGGAPIRWNDYIHSRCTMLPLPG</sequence>
<organism evidence="5 6">
    <name type="scientific">Rhizoctonia solani</name>
    <dbReference type="NCBI Taxonomy" id="456999"/>
    <lineage>
        <taxon>Eukaryota</taxon>
        <taxon>Fungi</taxon>
        <taxon>Dikarya</taxon>
        <taxon>Basidiomycota</taxon>
        <taxon>Agaricomycotina</taxon>
        <taxon>Agaricomycetes</taxon>
        <taxon>Cantharellales</taxon>
        <taxon>Ceratobasidiaceae</taxon>
        <taxon>Rhizoctonia</taxon>
    </lineage>
</organism>
<keyword evidence="2" id="KW-0539">Nucleus</keyword>
<comment type="caution">
    <text evidence="5">The sequence shown here is derived from an EMBL/GenBank/DDBJ whole genome shotgun (WGS) entry which is preliminary data.</text>
</comment>
<dbReference type="PANTHER" id="PTHR37534:SF46">
    <property type="entry name" value="ZN(II)2CYS6 TRANSCRIPTION FACTOR (EUROFUNG)"/>
    <property type="match status" value="1"/>
</dbReference>
<dbReference type="GO" id="GO:0000981">
    <property type="term" value="F:DNA-binding transcription factor activity, RNA polymerase II-specific"/>
    <property type="evidence" value="ECO:0007669"/>
    <property type="project" value="InterPro"/>
</dbReference>
<proteinExistence type="predicted"/>
<feature type="region of interest" description="Disordered" evidence="3">
    <location>
        <begin position="57"/>
        <end position="82"/>
    </location>
</feature>
<dbReference type="Gene3D" id="4.10.240.10">
    <property type="entry name" value="Zn(2)-C6 fungal-type DNA-binding domain"/>
    <property type="match status" value="1"/>
</dbReference>